<sequence length="125" mass="14223">KPKPRDEQDRPTALHSIKKCAEAKISLAEEYMEKALSNLREKLKREINNDVKTLKPALKKFELNVNRAKTQSQIVSDLYTFGKYLGSTSAKVLRRKDISIPVNNTSRRTGLTRGKSWVGSHVKQT</sequence>
<keyword evidence="3" id="KW-1185">Reference proteome</keyword>
<dbReference type="EMBL" id="CAXKWB010030274">
    <property type="protein sequence ID" value="CAL4137280.1"/>
    <property type="molecule type" value="Genomic_DNA"/>
</dbReference>
<proteinExistence type="predicted"/>
<evidence type="ECO:0000256" key="1">
    <source>
        <dbReference type="SAM" id="MobiDB-lite"/>
    </source>
</evidence>
<evidence type="ECO:0000313" key="2">
    <source>
        <dbReference type="EMBL" id="CAL4137280.1"/>
    </source>
</evidence>
<comment type="caution">
    <text evidence="2">The sequence shown here is derived from an EMBL/GenBank/DDBJ whole genome shotgun (WGS) entry which is preliminary data.</text>
</comment>
<reference evidence="2 3" key="1">
    <citation type="submission" date="2024-05" db="EMBL/GenBank/DDBJ databases">
        <authorList>
            <person name="Wallberg A."/>
        </authorList>
    </citation>
    <scope>NUCLEOTIDE SEQUENCE [LARGE SCALE GENOMIC DNA]</scope>
</reference>
<accession>A0AAV2RS72</accession>
<dbReference type="AlphaFoldDB" id="A0AAV2RS72"/>
<feature type="region of interest" description="Disordered" evidence="1">
    <location>
        <begin position="104"/>
        <end position="125"/>
    </location>
</feature>
<feature type="non-terminal residue" evidence="2">
    <location>
        <position position="1"/>
    </location>
</feature>
<dbReference type="Proteomes" id="UP001497623">
    <property type="component" value="Unassembled WGS sequence"/>
</dbReference>
<name>A0AAV2RS72_MEGNR</name>
<evidence type="ECO:0000313" key="3">
    <source>
        <dbReference type="Proteomes" id="UP001497623"/>
    </source>
</evidence>
<protein>
    <submittedName>
        <fullName evidence="2">Uncharacterized protein</fullName>
    </submittedName>
</protein>
<organism evidence="2 3">
    <name type="scientific">Meganyctiphanes norvegica</name>
    <name type="common">Northern krill</name>
    <name type="synonym">Thysanopoda norvegica</name>
    <dbReference type="NCBI Taxonomy" id="48144"/>
    <lineage>
        <taxon>Eukaryota</taxon>
        <taxon>Metazoa</taxon>
        <taxon>Ecdysozoa</taxon>
        <taxon>Arthropoda</taxon>
        <taxon>Crustacea</taxon>
        <taxon>Multicrustacea</taxon>
        <taxon>Malacostraca</taxon>
        <taxon>Eumalacostraca</taxon>
        <taxon>Eucarida</taxon>
        <taxon>Euphausiacea</taxon>
        <taxon>Euphausiidae</taxon>
        <taxon>Meganyctiphanes</taxon>
    </lineage>
</organism>
<gene>
    <name evidence="2" type="ORF">MNOR_LOCUS28017</name>
</gene>